<proteinExistence type="predicted"/>
<dbReference type="PANTHER" id="PTHR23088">
    <property type="entry name" value="NITRILASE-RELATED"/>
    <property type="match status" value="1"/>
</dbReference>
<evidence type="ECO:0000259" key="1">
    <source>
        <dbReference type="Pfam" id="PF00795"/>
    </source>
</evidence>
<dbReference type="Gene3D" id="3.60.110.10">
    <property type="entry name" value="Carbon-nitrogen hydrolase"/>
    <property type="match status" value="1"/>
</dbReference>
<accession>A0A5B7KAG8</accession>
<dbReference type="Proteomes" id="UP000324222">
    <property type="component" value="Unassembled WGS sequence"/>
</dbReference>
<keyword evidence="3" id="KW-1185">Reference proteome</keyword>
<dbReference type="EMBL" id="VSRR010127908">
    <property type="protein sequence ID" value="MPD01615.1"/>
    <property type="molecule type" value="Genomic_DNA"/>
</dbReference>
<dbReference type="InterPro" id="IPR003010">
    <property type="entry name" value="C-N_Hydrolase"/>
</dbReference>
<protein>
    <submittedName>
        <fullName evidence="2">Nitrilase 1</fullName>
    </submittedName>
</protein>
<dbReference type="Pfam" id="PF00795">
    <property type="entry name" value="CN_hydrolase"/>
    <property type="match status" value="1"/>
</dbReference>
<reference evidence="2 3" key="1">
    <citation type="submission" date="2019-05" db="EMBL/GenBank/DDBJ databases">
        <title>Another draft genome of Portunus trituberculatus and its Hox gene families provides insights of decapod evolution.</title>
        <authorList>
            <person name="Jeong J.-H."/>
            <person name="Song I."/>
            <person name="Kim S."/>
            <person name="Choi T."/>
            <person name="Kim D."/>
            <person name="Ryu S."/>
            <person name="Kim W."/>
        </authorList>
    </citation>
    <scope>NUCLEOTIDE SEQUENCE [LARGE SCALE GENOMIC DNA]</scope>
    <source>
        <tissue evidence="2">Muscle</tissue>
    </source>
</reference>
<comment type="caution">
    <text evidence="2">The sequence shown here is derived from an EMBL/GenBank/DDBJ whole genome shotgun (WGS) entry which is preliminary data.</text>
</comment>
<evidence type="ECO:0000313" key="2">
    <source>
        <dbReference type="EMBL" id="MPD01615.1"/>
    </source>
</evidence>
<sequence>MYCVHQQEEGEDKISNTHVIIDDRGELAATYVKTHLFSVHIPERNLHLEEKTYVTPGSAVHPPIATPVGEVALAIVSFCGCGLVKGRGGLVLWGLAVVLGLEEVQGREQSHCEGARVVVVVVIV</sequence>
<feature type="domain" description="CN hydrolase" evidence="1">
    <location>
        <begin position="10"/>
        <end position="76"/>
    </location>
</feature>
<organism evidence="2 3">
    <name type="scientific">Portunus trituberculatus</name>
    <name type="common">Swimming crab</name>
    <name type="synonym">Neptunus trituberculatus</name>
    <dbReference type="NCBI Taxonomy" id="210409"/>
    <lineage>
        <taxon>Eukaryota</taxon>
        <taxon>Metazoa</taxon>
        <taxon>Ecdysozoa</taxon>
        <taxon>Arthropoda</taxon>
        <taxon>Crustacea</taxon>
        <taxon>Multicrustacea</taxon>
        <taxon>Malacostraca</taxon>
        <taxon>Eumalacostraca</taxon>
        <taxon>Eucarida</taxon>
        <taxon>Decapoda</taxon>
        <taxon>Pleocyemata</taxon>
        <taxon>Brachyura</taxon>
        <taxon>Eubrachyura</taxon>
        <taxon>Portunoidea</taxon>
        <taxon>Portunidae</taxon>
        <taxon>Portuninae</taxon>
        <taxon>Portunus</taxon>
    </lineage>
</organism>
<evidence type="ECO:0000313" key="3">
    <source>
        <dbReference type="Proteomes" id="UP000324222"/>
    </source>
</evidence>
<gene>
    <name evidence="2" type="primary">Nit1</name>
    <name evidence="2" type="ORF">E2C01_097149</name>
</gene>
<name>A0A5B7KAG8_PORTR</name>
<dbReference type="SUPFAM" id="SSF56317">
    <property type="entry name" value="Carbon-nitrogen hydrolase"/>
    <property type="match status" value="1"/>
</dbReference>
<dbReference type="OrthoDB" id="680339at2759"/>
<dbReference type="InterPro" id="IPR036526">
    <property type="entry name" value="C-N_Hydrolase_sf"/>
</dbReference>
<dbReference type="AlphaFoldDB" id="A0A5B7KAG8"/>
<dbReference type="PANTHER" id="PTHR23088:SF27">
    <property type="entry name" value="DEAMINATED GLUTATHIONE AMIDASE"/>
    <property type="match status" value="1"/>
</dbReference>